<dbReference type="InterPro" id="IPR007801">
    <property type="entry name" value="MbnB/TglH/ChrH"/>
</dbReference>
<dbReference type="AlphaFoldDB" id="A0A9P3AK58"/>
<dbReference type="Gene3D" id="3.20.20.150">
    <property type="entry name" value="Divalent-metal-dependent TIM barrel enzymes"/>
    <property type="match status" value="1"/>
</dbReference>
<dbReference type="SUPFAM" id="SSF51658">
    <property type="entry name" value="Xylose isomerase-like"/>
    <property type="match status" value="1"/>
</dbReference>
<evidence type="ECO:0000313" key="1">
    <source>
        <dbReference type="EMBL" id="GFZ63207.1"/>
    </source>
</evidence>
<gene>
    <name evidence="1" type="ORF">PSE10A_57180</name>
</gene>
<reference evidence="1" key="1">
    <citation type="submission" date="2020-09" db="EMBL/GenBank/DDBJ databases">
        <title>Pseudomonas syringae pv. eriobotryae genome sequence causing loquat canker disease.</title>
        <authorList>
            <person name="Fukuda S."/>
            <person name="Tashiro H."/>
            <person name="Nagano Y."/>
        </authorList>
    </citation>
    <scope>NUCLEOTIDE SEQUENCE</scope>
    <source>
        <strain evidence="1">AM001</strain>
    </source>
</reference>
<comment type="caution">
    <text evidence="1">The sequence shown here is derived from an EMBL/GenBank/DDBJ whole genome shotgun (WGS) entry which is preliminary data.</text>
</comment>
<dbReference type="InterPro" id="IPR036237">
    <property type="entry name" value="Xyl_isomerase-like_sf"/>
</dbReference>
<proteinExistence type="predicted"/>
<dbReference type="EMBL" id="BMZW01000074">
    <property type="protein sequence ID" value="GFZ63207.1"/>
    <property type="molecule type" value="Genomic_DNA"/>
</dbReference>
<organism evidence="1 2">
    <name type="scientific">Pseudomonas amygdali pv. eriobotryae</name>
    <dbReference type="NCBI Taxonomy" id="129137"/>
    <lineage>
        <taxon>Bacteria</taxon>
        <taxon>Pseudomonadati</taxon>
        <taxon>Pseudomonadota</taxon>
        <taxon>Gammaproteobacteria</taxon>
        <taxon>Pseudomonadales</taxon>
        <taxon>Pseudomonadaceae</taxon>
        <taxon>Pseudomonas</taxon>
        <taxon>Pseudomonas amygdali</taxon>
    </lineage>
</organism>
<dbReference type="PANTHER" id="PTHR42194">
    <property type="entry name" value="UPF0276 PROTEIN HI_1600"/>
    <property type="match status" value="1"/>
</dbReference>
<name>A0A9P3AK58_PSEA0</name>
<dbReference type="Pfam" id="PF05114">
    <property type="entry name" value="MbnB_TglH_ChrH"/>
    <property type="match status" value="1"/>
</dbReference>
<dbReference type="RefSeq" id="WP_189659380.1">
    <property type="nucleotide sequence ID" value="NZ_BMZW01000074.1"/>
</dbReference>
<sequence length="282" mass="30936">MARIGLGIDFQHRLGYGIGFDDLITETRSSLSHLSVVGLSSMTEVDVFLQIADKLPIIHHFTGVAPAGQCGLNLDALLYQKKISSALKAVWCLEDIGIWNIGPYSIPYFSPPVLCQEVLEQTVNGIREINKVVDIPFLAEFPSCSFVSGDLRLECFFSKLIDETGCGMVLDVSHVLSYAIYTETPAAEVLEKLPLDAVVEIHVAGGSIHPEFEWRYRDTHSEPVLEATLDILTLAIAQCRNLRAITYEIGTGITPELILSDLDRLEGVAKSAGFSANFCMES</sequence>
<protein>
    <recommendedName>
        <fullName evidence="3">DUF692 domain-containing protein</fullName>
    </recommendedName>
</protein>
<dbReference type="Proteomes" id="UP000630864">
    <property type="component" value="Unassembled WGS sequence"/>
</dbReference>
<evidence type="ECO:0008006" key="3">
    <source>
        <dbReference type="Google" id="ProtNLM"/>
    </source>
</evidence>
<dbReference type="PANTHER" id="PTHR42194:SF1">
    <property type="entry name" value="UPF0276 PROTEIN HI_1600"/>
    <property type="match status" value="1"/>
</dbReference>
<evidence type="ECO:0000313" key="2">
    <source>
        <dbReference type="Proteomes" id="UP000630864"/>
    </source>
</evidence>
<accession>A0A9P3AK58</accession>